<evidence type="ECO:0000256" key="1">
    <source>
        <dbReference type="SAM" id="Phobius"/>
    </source>
</evidence>
<keyword evidence="1" id="KW-1133">Transmembrane helix</keyword>
<name>A0A455TZ72_9GAMM</name>
<dbReference type="KEGG" id="hsr:HSBAA_00580"/>
<keyword evidence="1" id="KW-0812">Transmembrane</keyword>
<dbReference type="EMBL" id="AP019514">
    <property type="protein sequence ID" value="BBI58752.1"/>
    <property type="molecule type" value="Genomic_DNA"/>
</dbReference>
<evidence type="ECO:0000313" key="3">
    <source>
        <dbReference type="Proteomes" id="UP000320231"/>
    </source>
</evidence>
<dbReference type="Proteomes" id="UP000320231">
    <property type="component" value="Chromosome"/>
</dbReference>
<feature type="transmembrane region" description="Helical" evidence="1">
    <location>
        <begin position="60"/>
        <end position="78"/>
    </location>
</feature>
<dbReference type="Gene3D" id="3.50.50.60">
    <property type="entry name" value="FAD/NAD(P)-binding domain"/>
    <property type="match status" value="1"/>
</dbReference>
<sequence length="87" mass="9306">MQVWDAEGSGEIAFSADEAGVAELGHIVENSITLAALNSQIIDQPNVTTFLAFVCRHCSARTAMLLMAIVLAAIGCYLKTGASYMRR</sequence>
<reference evidence="2 3" key="1">
    <citation type="journal article" date="2019" name="Microbiol. Resour. Announc.">
        <title>Complete Genome Sequence of Halomonas sulfidaeris Strain Esulfide1 Isolated from a Metal Sulfide Rock at a Depth of 2,200 Meters, Obtained Using Nanopore Sequencing.</title>
        <authorList>
            <person name="Saito M."/>
            <person name="Nishigata A."/>
            <person name="Galipon J."/>
            <person name="Arakawa K."/>
        </authorList>
    </citation>
    <scope>NUCLEOTIDE SEQUENCE [LARGE SCALE GENOMIC DNA]</scope>
    <source>
        <strain evidence="2 3">ATCC BAA-803</strain>
    </source>
</reference>
<keyword evidence="1" id="KW-0472">Membrane</keyword>
<dbReference type="AlphaFoldDB" id="A0A455TZ72"/>
<gene>
    <name evidence="2" type="ORF">HSBAA_00580</name>
</gene>
<proteinExistence type="predicted"/>
<evidence type="ECO:0000313" key="2">
    <source>
        <dbReference type="EMBL" id="BBI58752.1"/>
    </source>
</evidence>
<organism evidence="2 3">
    <name type="scientific">Vreelandella sulfidaeris</name>
    <dbReference type="NCBI Taxonomy" id="115553"/>
    <lineage>
        <taxon>Bacteria</taxon>
        <taxon>Pseudomonadati</taxon>
        <taxon>Pseudomonadota</taxon>
        <taxon>Gammaproteobacteria</taxon>
        <taxon>Oceanospirillales</taxon>
        <taxon>Halomonadaceae</taxon>
        <taxon>Vreelandella</taxon>
    </lineage>
</organism>
<dbReference type="InterPro" id="IPR036188">
    <property type="entry name" value="FAD/NAD-bd_sf"/>
</dbReference>
<protein>
    <submittedName>
        <fullName evidence="2">Uncharacterized protein</fullName>
    </submittedName>
</protein>
<accession>A0A455TZ72</accession>